<feature type="transmembrane region" description="Helical" evidence="6">
    <location>
        <begin position="268"/>
        <end position="287"/>
    </location>
</feature>
<evidence type="ECO:0000313" key="7">
    <source>
        <dbReference type="EMBL" id="UUX58760.1"/>
    </source>
</evidence>
<feature type="transmembrane region" description="Helical" evidence="6">
    <location>
        <begin position="103"/>
        <end position="123"/>
    </location>
</feature>
<dbReference type="AlphaFoldDB" id="A0AA94XXD2"/>
<evidence type="ECO:0000256" key="1">
    <source>
        <dbReference type="ARBA" id="ARBA00004651"/>
    </source>
</evidence>
<dbReference type="SUPFAM" id="SSF103473">
    <property type="entry name" value="MFS general substrate transporter"/>
    <property type="match status" value="1"/>
</dbReference>
<dbReference type="PANTHER" id="PTHR43124">
    <property type="entry name" value="PURINE EFFLUX PUMP PBUE"/>
    <property type="match status" value="1"/>
</dbReference>
<keyword evidence="2" id="KW-1003">Cell membrane</keyword>
<keyword evidence="4 6" id="KW-1133">Transmembrane helix</keyword>
<dbReference type="EMBL" id="CP102487">
    <property type="protein sequence ID" value="UUX58760.1"/>
    <property type="molecule type" value="Genomic_DNA"/>
</dbReference>
<feature type="transmembrane region" description="Helical" evidence="6">
    <location>
        <begin position="12"/>
        <end position="34"/>
    </location>
</feature>
<feature type="transmembrane region" description="Helical" evidence="6">
    <location>
        <begin position="202"/>
        <end position="230"/>
    </location>
</feature>
<dbReference type="Pfam" id="PF07690">
    <property type="entry name" value="MFS_1"/>
    <property type="match status" value="1"/>
</dbReference>
<dbReference type="Proteomes" id="UP001060018">
    <property type="component" value="Chromosome"/>
</dbReference>
<comment type="subcellular location">
    <subcellularLocation>
        <location evidence="1">Cell membrane</location>
        <topology evidence="1">Multi-pass membrane protein</topology>
    </subcellularLocation>
</comment>
<evidence type="ECO:0000256" key="3">
    <source>
        <dbReference type="ARBA" id="ARBA00022692"/>
    </source>
</evidence>
<evidence type="ECO:0000313" key="8">
    <source>
        <dbReference type="Proteomes" id="UP001060018"/>
    </source>
</evidence>
<dbReference type="InterPro" id="IPR011701">
    <property type="entry name" value="MFS"/>
</dbReference>
<feature type="transmembrane region" description="Helical" evidence="6">
    <location>
        <begin position="162"/>
        <end position="182"/>
    </location>
</feature>
<feature type="transmembrane region" description="Helical" evidence="6">
    <location>
        <begin position="352"/>
        <end position="374"/>
    </location>
</feature>
<reference evidence="7" key="1">
    <citation type="journal article" date="2022" name="Pest Manag. Sci.">
        <title>Glutamicibacter halophytocola-mediated host fitness of potato tuber moth on Solanaceae crops.</title>
        <authorList>
            <person name="Wang W."/>
            <person name="Xiao G."/>
            <person name="Du G."/>
            <person name="Chang L."/>
            <person name="Yang Y."/>
            <person name="Ye J."/>
            <person name="Chen B."/>
        </authorList>
    </citation>
    <scope>NUCLEOTIDE SEQUENCE</scope>
    <source>
        <strain evidence="7">S2</strain>
    </source>
</reference>
<keyword evidence="3 6" id="KW-0812">Transmembrane</keyword>
<feature type="transmembrane region" description="Helical" evidence="6">
    <location>
        <begin position="135"/>
        <end position="156"/>
    </location>
</feature>
<sequence>MSSNTDTAERRIYIYIAAISAVLNAVLLVAPVLASKLSAQLGLEPAQVGLIASVELGCFSLATVPAFLWLRRVNIRTLTFWCLAVVAAGNVASAVAGSFAMLLGIRALTSFAAGSVIVVILSLSAKAANPSRAYGLFVVSQLAMGAVILFLFPLIYAQRPVAAVYLTLAVLATLCLGCIACVKGDELQAAASDQPAARARLLPLGCALLAVLCFYVALGGVWTFMAQIAIGSGITLDSASSLIGIATIFGVLSSLSSTLVGEHRFGKYFVLAGFAVMAVSIACLFGTPGLLRFVAAAVLFKIAWSWLLPFLLAEVSRVGGAQVMNAANLVIGGGLAIGPLLAGSLIQATGGFATMLGVALVILGVAVISSVVVFRASDARAAALEESESRPVGPMAS</sequence>
<feature type="transmembrane region" description="Helical" evidence="6">
    <location>
        <begin position="293"/>
        <end position="313"/>
    </location>
</feature>
<feature type="transmembrane region" description="Helical" evidence="6">
    <location>
        <begin position="77"/>
        <end position="97"/>
    </location>
</feature>
<dbReference type="RefSeq" id="WP_186467976.1">
    <property type="nucleotide sequence ID" value="NZ_CP042260.1"/>
</dbReference>
<organism evidence="7 8">
    <name type="scientific">Glutamicibacter halophytocola</name>
    <dbReference type="NCBI Taxonomy" id="1933880"/>
    <lineage>
        <taxon>Bacteria</taxon>
        <taxon>Bacillati</taxon>
        <taxon>Actinomycetota</taxon>
        <taxon>Actinomycetes</taxon>
        <taxon>Micrococcales</taxon>
        <taxon>Micrococcaceae</taxon>
        <taxon>Glutamicibacter</taxon>
    </lineage>
</organism>
<feature type="transmembrane region" description="Helical" evidence="6">
    <location>
        <begin position="325"/>
        <end position="346"/>
    </location>
</feature>
<evidence type="ECO:0000256" key="6">
    <source>
        <dbReference type="SAM" id="Phobius"/>
    </source>
</evidence>
<keyword evidence="5 6" id="KW-0472">Membrane</keyword>
<feature type="transmembrane region" description="Helical" evidence="6">
    <location>
        <begin position="46"/>
        <end position="70"/>
    </location>
</feature>
<dbReference type="InterPro" id="IPR050189">
    <property type="entry name" value="MFS_Efflux_Transporters"/>
</dbReference>
<dbReference type="InterPro" id="IPR036259">
    <property type="entry name" value="MFS_trans_sf"/>
</dbReference>
<protein>
    <submittedName>
        <fullName evidence="7">MFS transporter</fullName>
    </submittedName>
</protein>
<proteinExistence type="predicted"/>
<dbReference type="Gene3D" id="1.20.1250.20">
    <property type="entry name" value="MFS general substrate transporter like domains"/>
    <property type="match status" value="1"/>
</dbReference>
<evidence type="ECO:0000256" key="2">
    <source>
        <dbReference type="ARBA" id="ARBA00022475"/>
    </source>
</evidence>
<gene>
    <name evidence="7" type="ORF">NUH22_15925</name>
</gene>
<name>A0AA94XXD2_9MICC</name>
<dbReference type="GO" id="GO:0022857">
    <property type="term" value="F:transmembrane transporter activity"/>
    <property type="evidence" value="ECO:0007669"/>
    <property type="project" value="InterPro"/>
</dbReference>
<evidence type="ECO:0000256" key="4">
    <source>
        <dbReference type="ARBA" id="ARBA00022989"/>
    </source>
</evidence>
<dbReference type="PANTHER" id="PTHR43124:SF10">
    <property type="entry name" value="PURINE EFFLUX PUMP PBUE"/>
    <property type="match status" value="1"/>
</dbReference>
<dbReference type="GO" id="GO:0005886">
    <property type="term" value="C:plasma membrane"/>
    <property type="evidence" value="ECO:0007669"/>
    <property type="project" value="UniProtKB-SubCell"/>
</dbReference>
<feature type="transmembrane region" description="Helical" evidence="6">
    <location>
        <begin position="242"/>
        <end position="261"/>
    </location>
</feature>
<evidence type="ECO:0000256" key="5">
    <source>
        <dbReference type="ARBA" id="ARBA00023136"/>
    </source>
</evidence>
<accession>A0AA94XXD2</accession>